<evidence type="ECO:0000256" key="1">
    <source>
        <dbReference type="SAM" id="MobiDB-lite"/>
    </source>
</evidence>
<feature type="region of interest" description="Disordered" evidence="1">
    <location>
        <begin position="33"/>
        <end position="71"/>
    </location>
</feature>
<comment type="caution">
    <text evidence="2">The sequence shown here is derived from an EMBL/GenBank/DDBJ whole genome shotgun (WGS) entry which is preliminary data.</text>
</comment>
<reference evidence="3" key="1">
    <citation type="journal article" date="2019" name="Int. J. Syst. Evol. Microbiol.">
        <title>The Global Catalogue of Microorganisms (GCM) 10K type strain sequencing project: providing services to taxonomists for standard genome sequencing and annotation.</title>
        <authorList>
            <consortium name="The Broad Institute Genomics Platform"/>
            <consortium name="The Broad Institute Genome Sequencing Center for Infectious Disease"/>
            <person name="Wu L."/>
            <person name="Ma J."/>
        </authorList>
    </citation>
    <scope>NUCLEOTIDE SEQUENCE [LARGE SCALE GENOMIC DNA]</scope>
    <source>
        <strain evidence="3">JCM 4866</strain>
    </source>
</reference>
<evidence type="ECO:0000313" key="2">
    <source>
        <dbReference type="EMBL" id="GGX31559.1"/>
    </source>
</evidence>
<dbReference type="Proteomes" id="UP000617743">
    <property type="component" value="Unassembled WGS sequence"/>
</dbReference>
<feature type="compositionally biased region" description="Basic and acidic residues" evidence="1">
    <location>
        <begin position="62"/>
        <end position="71"/>
    </location>
</feature>
<organism evidence="2 3">
    <name type="scientific">Streptomyces lomondensis</name>
    <dbReference type="NCBI Taxonomy" id="68229"/>
    <lineage>
        <taxon>Bacteria</taxon>
        <taxon>Bacillati</taxon>
        <taxon>Actinomycetota</taxon>
        <taxon>Actinomycetes</taxon>
        <taxon>Kitasatosporales</taxon>
        <taxon>Streptomycetaceae</taxon>
        <taxon>Streptomyces</taxon>
    </lineage>
</organism>
<gene>
    <name evidence="2" type="ORF">GCM10010383_72400</name>
</gene>
<protein>
    <submittedName>
        <fullName evidence="2">Uncharacterized protein</fullName>
    </submittedName>
</protein>
<feature type="compositionally biased region" description="Basic residues" evidence="1">
    <location>
        <begin position="35"/>
        <end position="45"/>
    </location>
</feature>
<dbReference type="EMBL" id="BMWC01000016">
    <property type="protein sequence ID" value="GGX31559.1"/>
    <property type="molecule type" value="Genomic_DNA"/>
</dbReference>
<accession>A0ABQ2XTN8</accession>
<sequence length="71" mass="7865">MVFAAFLLPPGLLCLVLALGRYEEWLLRQSAPRQSARHARTKRHLSLVPRTGSEAEPIGNESGRRRVADAA</sequence>
<evidence type="ECO:0000313" key="3">
    <source>
        <dbReference type="Proteomes" id="UP000617743"/>
    </source>
</evidence>
<name>A0ABQ2XTN8_9ACTN</name>
<proteinExistence type="predicted"/>
<keyword evidence="3" id="KW-1185">Reference proteome</keyword>